<dbReference type="RefSeq" id="WP_345528174.1">
    <property type="nucleotide sequence ID" value="NZ_BAABKN010000023.1"/>
</dbReference>
<comment type="caution">
    <text evidence="4">The sequence shown here is derived from an EMBL/GenBank/DDBJ whole genome shotgun (WGS) entry which is preliminary data.</text>
</comment>
<organism evidence="4 5">
    <name type="scientific">Nocardioides endophyticus</name>
    <dbReference type="NCBI Taxonomy" id="1353775"/>
    <lineage>
        <taxon>Bacteria</taxon>
        <taxon>Bacillati</taxon>
        <taxon>Actinomycetota</taxon>
        <taxon>Actinomycetes</taxon>
        <taxon>Propionibacteriales</taxon>
        <taxon>Nocardioidaceae</taxon>
        <taxon>Nocardioides</taxon>
    </lineage>
</organism>
<feature type="signal peptide" evidence="2">
    <location>
        <begin position="1"/>
        <end position="19"/>
    </location>
</feature>
<name>A0ABP8Z5K8_9ACTN</name>
<feature type="compositionally biased region" description="Polar residues" evidence="1">
    <location>
        <begin position="36"/>
        <end position="50"/>
    </location>
</feature>
<feature type="domain" description="FlgD/Vpr Ig-like" evidence="3">
    <location>
        <begin position="55"/>
        <end position="122"/>
    </location>
</feature>
<sequence>MTRRLIPALLAAVLLPVAAAPAVASAPDRSQPAPRTATQVRILDTTSPFSPNGDGTKDRVAVRYRLTSQARVSVEVTHRGKTVFRTAPETTRAGKRSFAWAGTRASGKRLPDGRYEVVVRASAHGANRTDSTAVVVRTSPTHLDAGTLKLSSNTVYPYAKVINDVVVGNFNLTSPLVVDGLDGYYYSSRVIEKLRAQVLDRAGRVVSTEPITSAPRSSERIGVATCVPCGRFTWDGRDSAGVRQPPGAYRIRVVQGRNAAGNARVLSDTRSVKVSRAQLEAKATIIDLAAAATPRSAEPPTGGCILCPYPCATTASTRYPDGLSFTTTSTTCLPTLGYFTVRVPGRRTPYDRFSVAATGGPSTPGASASAQLTAGADSRATWTMTGDVTTPSSDRPMSSNSEVYPADWPDAVIWSVRGLVGSYDVASFQVRLFTYAPVA</sequence>
<keyword evidence="5" id="KW-1185">Reference proteome</keyword>
<protein>
    <recommendedName>
        <fullName evidence="3">FlgD/Vpr Ig-like domain-containing protein</fullName>
    </recommendedName>
</protein>
<evidence type="ECO:0000313" key="5">
    <source>
        <dbReference type="Proteomes" id="UP001499882"/>
    </source>
</evidence>
<dbReference type="Pfam" id="PF13860">
    <property type="entry name" value="FlgD_ig"/>
    <property type="match status" value="1"/>
</dbReference>
<dbReference type="Gene3D" id="2.60.40.4070">
    <property type="match status" value="2"/>
</dbReference>
<feature type="region of interest" description="Disordered" evidence="1">
    <location>
        <begin position="23"/>
        <end position="57"/>
    </location>
</feature>
<keyword evidence="2" id="KW-0732">Signal</keyword>
<evidence type="ECO:0000256" key="2">
    <source>
        <dbReference type="SAM" id="SignalP"/>
    </source>
</evidence>
<evidence type="ECO:0000313" key="4">
    <source>
        <dbReference type="EMBL" id="GAA4747154.1"/>
    </source>
</evidence>
<evidence type="ECO:0000259" key="3">
    <source>
        <dbReference type="Pfam" id="PF13860"/>
    </source>
</evidence>
<proteinExistence type="predicted"/>
<dbReference type="InterPro" id="IPR025965">
    <property type="entry name" value="FlgD/Vpr_Ig-like"/>
</dbReference>
<reference evidence="5" key="1">
    <citation type="journal article" date="2019" name="Int. J. Syst. Evol. Microbiol.">
        <title>The Global Catalogue of Microorganisms (GCM) 10K type strain sequencing project: providing services to taxonomists for standard genome sequencing and annotation.</title>
        <authorList>
            <consortium name="The Broad Institute Genomics Platform"/>
            <consortium name="The Broad Institute Genome Sequencing Center for Infectious Disease"/>
            <person name="Wu L."/>
            <person name="Ma J."/>
        </authorList>
    </citation>
    <scope>NUCLEOTIDE SEQUENCE [LARGE SCALE GENOMIC DNA]</scope>
    <source>
        <strain evidence="5">JCM 18532</strain>
    </source>
</reference>
<accession>A0ABP8Z5K8</accession>
<dbReference type="EMBL" id="BAABKN010000023">
    <property type="protein sequence ID" value="GAA4747154.1"/>
    <property type="molecule type" value="Genomic_DNA"/>
</dbReference>
<gene>
    <name evidence="4" type="ORF">GCM10023350_34920</name>
</gene>
<dbReference type="Proteomes" id="UP001499882">
    <property type="component" value="Unassembled WGS sequence"/>
</dbReference>
<evidence type="ECO:0000256" key="1">
    <source>
        <dbReference type="SAM" id="MobiDB-lite"/>
    </source>
</evidence>
<feature type="chain" id="PRO_5046496573" description="FlgD/Vpr Ig-like domain-containing protein" evidence="2">
    <location>
        <begin position="20"/>
        <end position="439"/>
    </location>
</feature>